<dbReference type="GO" id="GO:0009103">
    <property type="term" value="P:lipopolysaccharide biosynthetic process"/>
    <property type="evidence" value="ECO:0007669"/>
    <property type="project" value="TreeGrafter"/>
</dbReference>
<organism evidence="4 5">
    <name type="scientific">Yimella lutea</name>
    <dbReference type="NCBI Taxonomy" id="587872"/>
    <lineage>
        <taxon>Bacteria</taxon>
        <taxon>Bacillati</taxon>
        <taxon>Actinomycetota</taxon>
        <taxon>Actinomycetes</taxon>
        <taxon>Micrococcales</taxon>
        <taxon>Dermacoccaceae</taxon>
        <taxon>Yimella</taxon>
    </lineage>
</organism>
<dbReference type="FunFam" id="3.40.50.2000:FF:000119">
    <property type="entry name" value="Glycosyl transferase group 1"/>
    <property type="match status" value="1"/>
</dbReference>
<evidence type="ECO:0000313" key="5">
    <source>
        <dbReference type="Proteomes" id="UP000320806"/>
    </source>
</evidence>
<name>A0A542EK78_9MICO</name>
<protein>
    <submittedName>
        <fullName evidence="4">Glycosyltransferase involved in cell wall biosynthesis</fullName>
    </submittedName>
</protein>
<evidence type="ECO:0000256" key="2">
    <source>
        <dbReference type="ARBA" id="ARBA00022679"/>
    </source>
</evidence>
<gene>
    <name evidence="4" type="ORF">FB459_3163</name>
</gene>
<keyword evidence="2 4" id="KW-0808">Transferase</keyword>
<feature type="domain" description="Glycosyltransferase subfamily 4-like N-terminal" evidence="3">
    <location>
        <begin position="30"/>
        <end position="157"/>
    </location>
</feature>
<dbReference type="InterPro" id="IPR028098">
    <property type="entry name" value="Glyco_trans_4-like_N"/>
</dbReference>
<dbReference type="Proteomes" id="UP000320806">
    <property type="component" value="Unassembled WGS sequence"/>
</dbReference>
<accession>A0A542EK78</accession>
<keyword evidence="1" id="KW-0328">Glycosyltransferase</keyword>
<dbReference type="AlphaFoldDB" id="A0A542EK78"/>
<evidence type="ECO:0000259" key="3">
    <source>
        <dbReference type="Pfam" id="PF13439"/>
    </source>
</evidence>
<keyword evidence="5" id="KW-1185">Reference proteome</keyword>
<dbReference type="PANTHER" id="PTHR46401">
    <property type="entry name" value="GLYCOSYLTRANSFERASE WBBK-RELATED"/>
    <property type="match status" value="1"/>
</dbReference>
<reference evidence="4 5" key="1">
    <citation type="submission" date="2019-06" db="EMBL/GenBank/DDBJ databases">
        <title>Sequencing the genomes of 1000 actinobacteria strains.</title>
        <authorList>
            <person name="Klenk H.-P."/>
        </authorList>
    </citation>
    <scope>NUCLEOTIDE SEQUENCE [LARGE SCALE GENOMIC DNA]</scope>
    <source>
        <strain evidence="4 5">DSM 19828</strain>
    </source>
</reference>
<comment type="caution">
    <text evidence="4">The sequence shown here is derived from an EMBL/GenBank/DDBJ whole genome shotgun (WGS) entry which is preliminary data.</text>
</comment>
<sequence>MRIGVNTALLSSAGDFRQAGVSRYIRELLAAMGPLTRDDEDIVSISPGGSGPLRHPVGRIAWEQTALAARARMMDVDLLHGPVMVAPLLGPPSVVTVHDLAFVRYPEHAPKSRTAYLAAATRQSVHRARRVITVSHATASDLMDWTGLPADRIEAIPLAATPTIQRPPADRLQAFRRDTMASPYILAVGTIEPRKNLLTLLNAFASIADRIPHTLVIVGGEGWKNAAFETAVGELGLASRIRFTGHVPDAELSCWYSACDCFVLPSVFEGFGLPPLEAMKCGAPVVVSNTSSIPEVVGDAGLTVAPLDVVGFANALLRVIEDRGLRAELCARGVERAAEFSWTRTAEATLEVYRDAEGR</sequence>
<dbReference type="SUPFAM" id="SSF53756">
    <property type="entry name" value="UDP-Glycosyltransferase/glycogen phosphorylase"/>
    <property type="match status" value="1"/>
</dbReference>
<proteinExistence type="predicted"/>
<evidence type="ECO:0000256" key="1">
    <source>
        <dbReference type="ARBA" id="ARBA00022676"/>
    </source>
</evidence>
<dbReference type="Pfam" id="PF13439">
    <property type="entry name" value="Glyco_transf_4"/>
    <property type="match status" value="1"/>
</dbReference>
<dbReference type="GO" id="GO:0016757">
    <property type="term" value="F:glycosyltransferase activity"/>
    <property type="evidence" value="ECO:0007669"/>
    <property type="project" value="UniProtKB-KW"/>
</dbReference>
<dbReference type="Pfam" id="PF13692">
    <property type="entry name" value="Glyco_trans_1_4"/>
    <property type="match status" value="1"/>
</dbReference>
<dbReference type="EMBL" id="VFMO01000001">
    <property type="protein sequence ID" value="TQJ15606.1"/>
    <property type="molecule type" value="Genomic_DNA"/>
</dbReference>
<dbReference type="CDD" id="cd03809">
    <property type="entry name" value="GT4_MtfB-like"/>
    <property type="match status" value="1"/>
</dbReference>
<evidence type="ECO:0000313" key="4">
    <source>
        <dbReference type="EMBL" id="TQJ15606.1"/>
    </source>
</evidence>
<dbReference type="Gene3D" id="3.40.50.2000">
    <property type="entry name" value="Glycogen Phosphorylase B"/>
    <property type="match status" value="2"/>
</dbReference>
<dbReference type="PANTHER" id="PTHR46401:SF2">
    <property type="entry name" value="GLYCOSYLTRANSFERASE WBBK-RELATED"/>
    <property type="match status" value="1"/>
</dbReference>
<dbReference type="OrthoDB" id="9801609at2"/>